<dbReference type="PANTHER" id="PTHR43855:SF1">
    <property type="entry name" value="THIOSULFATE SULFURTRANSFERASE"/>
    <property type="match status" value="1"/>
</dbReference>
<dbReference type="GO" id="GO:0016740">
    <property type="term" value="F:transferase activity"/>
    <property type="evidence" value="ECO:0007669"/>
    <property type="project" value="UniProtKB-KW"/>
</dbReference>
<dbReference type="PROSITE" id="PS50206">
    <property type="entry name" value="RHODANESE_3"/>
    <property type="match status" value="2"/>
</dbReference>
<dbReference type="Proteomes" id="UP000297613">
    <property type="component" value="Unassembled WGS sequence"/>
</dbReference>
<evidence type="ECO:0000313" key="3">
    <source>
        <dbReference type="EMBL" id="TGL79227.1"/>
    </source>
</evidence>
<dbReference type="PANTHER" id="PTHR43855">
    <property type="entry name" value="THIOSULFATE SULFURTRANSFERASE"/>
    <property type="match status" value="1"/>
</dbReference>
<gene>
    <name evidence="3" type="ORF">EHQ83_18440</name>
</gene>
<organism evidence="3 4">
    <name type="scientific">Leptospira yasudae</name>
    <dbReference type="NCBI Taxonomy" id="2202201"/>
    <lineage>
        <taxon>Bacteria</taxon>
        <taxon>Pseudomonadati</taxon>
        <taxon>Spirochaetota</taxon>
        <taxon>Spirochaetia</taxon>
        <taxon>Leptospirales</taxon>
        <taxon>Leptospiraceae</taxon>
        <taxon>Leptospira</taxon>
    </lineage>
</organism>
<keyword evidence="3" id="KW-0808">Transferase</keyword>
<evidence type="ECO:0000256" key="1">
    <source>
        <dbReference type="ARBA" id="ARBA00022737"/>
    </source>
</evidence>
<dbReference type="InterPro" id="IPR036873">
    <property type="entry name" value="Rhodanese-like_dom_sf"/>
</dbReference>
<name>A0A6N4QTV5_9LEPT</name>
<dbReference type="SMART" id="SM00450">
    <property type="entry name" value="RHOD"/>
    <property type="match status" value="2"/>
</dbReference>
<dbReference type="AlphaFoldDB" id="A0A6N4QTV5"/>
<dbReference type="CDD" id="cd01449">
    <property type="entry name" value="TST_Repeat_2"/>
    <property type="match status" value="1"/>
</dbReference>
<sequence length="305" mass="34497">MIEGRDFQKLRKNYMKSKSLFYTLMLLVPTLLWSQKSESWILTSGEAKAILTGSLVLDTRSRSVFYREHISGSRSVSWEEFSVSELPHKGNLLPLDVLKKKLEAYGIRNDQPVLVISETKNNWGEDGRIVWMLRSLGHHNAFLVDGGYSALKQLGAPVSNQGEPKQIGSFKIQLDSNLNATSSEVRSNLKNKRYVFLDTREEREFKGETPYGEARGGHIPGAKHLYYKVLLNEDGILLPSEKISEKIKELGISRDSIVVSYCTGGIRSAWVTTVLRNEGFNAKNYAGSMWEWSSGNEKEYPLTLK</sequence>
<dbReference type="Gene3D" id="3.40.250.10">
    <property type="entry name" value="Rhodanese-like domain"/>
    <property type="match status" value="2"/>
</dbReference>
<protein>
    <submittedName>
        <fullName evidence="3">Sulfurtransferase</fullName>
    </submittedName>
</protein>
<feature type="domain" description="Rhodanese" evidence="2">
    <location>
        <begin position="190"/>
        <end position="301"/>
    </location>
</feature>
<dbReference type="EMBL" id="RQGM01000076">
    <property type="protein sequence ID" value="TGL79227.1"/>
    <property type="molecule type" value="Genomic_DNA"/>
</dbReference>
<dbReference type="Pfam" id="PF00581">
    <property type="entry name" value="Rhodanese"/>
    <property type="match status" value="2"/>
</dbReference>
<feature type="domain" description="Rhodanese" evidence="2">
    <location>
        <begin position="55"/>
        <end position="160"/>
    </location>
</feature>
<proteinExistence type="predicted"/>
<reference evidence="3 4" key="1">
    <citation type="journal article" date="2019" name="PLoS Negl. Trop. Dis.">
        <title>Revisiting the worldwide diversity of Leptospira species in the environment.</title>
        <authorList>
            <person name="Vincent A.T."/>
            <person name="Schiettekatte O."/>
            <person name="Bourhy P."/>
            <person name="Veyrier F.J."/>
            <person name="Picardeau M."/>
        </authorList>
    </citation>
    <scope>NUCLEOTIDE SEQUENCE [LARGE SCALE GENOMIC DNA]</scope>
    <source>
        <strain evidence="3 4">201702445</strain>
    </source>
</reference>
<evidence type="ECO:0000313" key="4">
    <source>
        <dbReference type="Proteomes" id="UP000297613"/>
    </source>
</evidence>
<comment type="caution">
    <text evidence="3">The sequence shown here is derived from an EMBL/GenBank/DDBJ whole genome shotgun (WGS) entry which is preliminary data.</text>
</comment>
<evidence type="ECO:0000259" key="2">
    <source>
        <dbReference type="PROSITE" id="PS50206"/>
    </source>
</evidence>
<dbReference type="SUPFAM" id="SSF52821">
    <property type="entry name" value="Rhodanese/Cell cycle control phosphatase"/>
    <property type="match status" value="2"/>
</dbReference>
<accession>A0A6N4QTV5</accession>
<dbReference type="InterPro" id="IPR001763">
    <property type="entry name" value="Rhodanese-like_dom"/>
</dbReference>
<dbReference type="InterPro" id="IPR051126">
    <property type="entry name" value="Thiosulfate_sulfurtransferase"/>
</dbReference>
<keyword evidence="1" id="KW-0677">Repeat</keyword>